<proteinExistence type="predicted"/>
<evidence type="ECO:0000313" key="7">
    <source>
        <dbReference type="EMBL" id="MDT0306817.1"/>
    </source>
</evidence>
<dbReference type="InterPro" id="IPR001789">
    <property type="entry name" value="Sig_transdc_resp-reg_receiver"/>
</dbReference>
<sequence>MNRILIAEDEERIAAFVEKGLRANGFVTAIAPDGDAAFAAAGSGRFDLVVLDIGLPGRDGFTVLRELREARVQVPVIVLTARDSVRDTVAGLEGGADDWMTKPFRFEELLARVRLRLRTAARAPEVTVLRCGDLSLDLRTRRARTGACQGLVDLTAREFVLLELFLRHPGQVLSREQILSHVWGYDFDPGSNIVDVYVRALRKKLGAGRVETVRGMGYRLAGDPSGGSGEPAPGTGVPPCG</sequence>
<dbReference type="PANTHER" id="PTHR48111:SF38">
    <property type="entry name" value="TWO-COMPONENT RESPONSE REGULATOR"/>
    <property type="match status" value="1"/>
</dbReference>
<dbReference type="InterPro" id="IPR036388">
    <property type="entry name" value="WH-like_DNA-bd_sf"/>
</dbReference>
<feature type="region of interest" description="Disordered" evidence="4">
    <location>
        <begin position="220"/>
        <end position="241"/>
    </location>
</feature>
<feature type="modified residue" description="4-aspartylphosphate" evidence="2">
    <location>
        <position position="52"/>
    </location>
</feature>
<reference evidence="8" key="1">
    <citation type="submission" date="2023-07" db="EMBL/GenBank/DDBJ databases">
        <title>30 novel species of actinomycetes from the DSMZ collection.</title>
        <authorList>
            <person name="Nouioui I."/>
        </authorList>
    </citation>
    <scope>NUCLEOTIDE SEQUENCE [LARGE SCALE GENOMIC DNA]</scope>
    <source>
        <strain evidence="8">DSM 44917</strain>
    </source>
</reference>
<dbReference type="Proteomes" id="UP001183388">
    <property type="component" value="Unassembled WGS sequence"/>
</dbReference>
<evidence type="ECO:0000256" key="1">
    <source>
        <dbReference type="ARBA" id="ARBA00023125"/>
    </source>
</evidence>
<dbReference type="Pfam" id="PF00072">
    <property type="entry name" value="Response_reg"/>
    <property type="match status" value="1"/>
</dbReference>
<dbReference type="SUPFAM" id="SSF52172">
    <property type="entry name" value="CheY-like"/>
    <property type="match status" value="1"/>
</dbReference>
<protein>
    <submittedName>
        <fullName evidence="7">Response regulator transcription factor</fullName>
    </submittedName>
</protein>
<dbReference type="InterPro" id="IPR011006">
    <property type="entry name" value="CheY-like_superfamily"/>
</dbReference>
<evidence type="ECO:0000259" key="6">
    <source>
        <dbReference type="PROSITE" id="PS51755"/>
    </source>
</evidence>
<dbReference type="Gene3D" id="6.10.250.690">
    <property type="match status" value="1"/>
</dbReference>
<dbReference type="CDD" id="cd00383">
    <property type="entry name" value="trans_reg_C"/>
    <property type="match status" value="1"/>
</dbReference>
<dbReference type="Gene3D" id="1.10.10.10">
    <property type="entry name" value="Winged helix-like DNA-binding domain superfamily/Winged helix DNA-binding domain"/>
    <property type="match status" value="1"/>
</dbReference>
<gene>
    <name evidence="7" type="ORF">RM780_07555</name>
</gene>
<keyword evidence="8" id="KW-1185">Reference proteome</keyword>
<dbReference type="EMBL" id="JAVREN010000008">
    <property type="protein sequence ID" value="MDT0306817.1"/>
    <property type="molecule type" value="Genomic_DNA"/>
</dbReference>
<evidence type="ECO:0000256" key="3">
    <source>
        <dbReference type="PROSITE-ProRule" id="PRU01091"/>
    </source>
</evidence>
<dbReference type="Pfam" id="PF00486">
    <property type="entry name" value="Trans_reg_C"/>
    <property type="match status" value="1"/>
</dbReference>
<keyword evidence="1 3" id="KW-0238">DNA-binding</keyword>
<evidence type="ECO:0000259" key="5">
    <source>
        <dbReference type="PROSITE" id="PS50110"/>
    </source>
</evidence>
<evidence type="ECO:0000313" key="8">
    <source>
        <dbReference type="Proteomes" id="UP001183388"/>
    </source>
</evidence>
<dbReference type="RefSeq" id="WP_311629755.1">
    <property type="nucleotide sequence ID" value="NZ_JAVREN010000008.1"/>
</dbReference>
<dbReference type="PROSITE" id="PS50110">
    <property type="entry name" value="RESPONSE_REGULATORY"/>
    <property type="match status" value="1"/>
</dbReference>
<dbReference type="SMART" id="SM00448">
    <property type="entry name" value="REC"/>
    <property type="match status" value="1"/>
</dbReference>
<dbReference type="SUPFAM" id="SSF46894">
    <property type="entry name" value="C-terminal effector domain of the bipartite response regulators"/>
    <property type="match status" value="1"/>
</dbReference>
<feature type="domain" description="Response regulatory" evidence="5">
    <location>
        <begin position="3"/>
        <end position="117"/>
    </location>
</feature>
<feature type="DNA-binding region" description="OmpR/PhoB-type" evidence="3">
    <location>
        <begin position="126"/>
        <end position="222"/>
    </location>
</feature>
<evidence type="ECO:0000256" key="4">
    <source>
        <dbReference type="SAM" id="MobiDB-lite"/>
    </source>
</evidence>
<dbReference type="InterPro" id="IPR016032">
    <property type="entry name" value="Sig_transdc_resp-reg_C-effctor"/>
</dbReference>
<dbReference type="PANTHER" id="PTHR48111">
    <property type="entry name" value="REGULATOR OF RPOS"/>
    <property type="match status" value="1"/>
</dbReference>
<dbReference type="CDD" id="cd17574">
    <property type="entry name" value="REC_OmpR"/>
    <property type="match status" value="1"/>
</dbReference>
<dbReference type="InterPro" id="IPR039420">
    <property type="entry name" value="WalR-like"/>
</dbReference>
<accession>A0ABU2L629</accession>
<name>A0ABU2L629_9ACTN</name>
<comment type="caution">
    <text evidence="7">The sequence shown here is derived from an EMBL/GenBank/DDBJ whole genome shotgun (WGS) entry which is preliminary data.</text>
</comment>
<dbReference type="SMART" id="SM00862">
    <property type="entry name" value="Trans_reg_C"/>
    <property type="match status" value="1"/>
</dbReference>
<dbReference type="Gene3D" id="3.40.50.2300">
    <property type="match status" value="1"/>
</dbReference>
<keyword evidence="2" id="KW-0597">Phosphoprotein</keyword>
<organism evidence="7 8">
    <name type="scientific">Streptomyces boetiae</name>
    <dbReference type="NCBI Taxonomy" id="3075541"/>
    <lineage>
        <taxon>Bacteria</taxon>
        <taxon>Bacillati</taxon>
        <taxon>Actinomycetota</taxon>
        <taxon>Actinomycetes</taxon>
        <taxon>Kitasatosporales</taxon>
        <taxon>Streptomycetaceae</taxon>
        <taxon>Streptomyces</taxon>
    </lineage>
</organism>
<dbReference type="PROSITE" id="PS51755">
    <property type="entry name" value="OMPR_PHOB"/>
    <property type="match status" value="1"/>
</dbReference>
<feature type="domain" description="OmpR/PhoB-type" evidence="6">
    <location>
        <begin position="126"/>
        <end position="222"/>
    </location>
</feature>
<dbReference type="InterPro" id="IPR001867">
    <property type="entry name" value="OmpR/PhoB-type_DNA-bd"/>
</dbReference>
<evidence type="ECO:0000256" key="2">
    <source>
        <dbReference type="PROSITE-ProRule" id="PRU00169"/>
    </source>
</evidence>